<gene>
    <name evidence="1" type="ORF">C7419_1012568</name>
</gene>
<sequence length="106" mass="11633">MPATHHPRATHNLAFYLSVIRLLIDGVRAGLTHAKLATLLNSSQLPSPSGSSWTSTSVKLALHKCKHPDERPSKIYQAICRLVFVGMLSREDGQVLTTRKGFGDIL</sequence>
<name>A0A316F599_9BURK</name>
<dbReference type="EMBL" id="QGGT01000001">
    <property type="protein sequence ID" value="PWK38669.1"/>
    <property type="molecule type" value="Genomic_DNA"/>
</dbReference>
<dbReference type="Proteomes" id="UP000245754">
    <property type="component" value="Unassembled WGS sequence"/>
</dbReference>
<evidence type="ECO:0000313" key="1">
    <source>
        <dbReference type="EMBL" id="PWK38669.1"/>
    </source>
</evidence>
<dbReference type="AlphaFoldDB" id="A0A316F599"/>
<reference evidence="1 2" key="1">
    <citation type="submission" date="2018-05" db="EMBL/GenBank/DDBJ databases">
        <title>Genomic Encyclopedia of Type Strains, Phase IV (KMG-V): Genome sequencing to study the core and pangenomes of soil and plant-associated prokaryotes.</title>
        <authorList>
            <person name="Whitman W."/>
        </authorList>
    </citation>
    <scope>NUCLEOTIDE SEQUENCE [LARGE SCALE GENOMIC DNA]</scope>
    <source>
        <strain evidence="1 2">SLV-132</strain>
    </source>
</reference>
<comment type="caution">
    <text evidence="1">The sequence shown here is derived from an EMBL/GenBank/DDBJ whole genome shotgun (WGS) entry which is preliminary data.</text>
</comment>
<protein>
    <recommendedName>
        <fullName evidence="3">Recombinase</fullName>
    </recommendedName>
</protein>
<organism evidence="1 2">
    <name type="scientific">Cupriavidus plantarum</name>
    <dbReference type="NCBI Taxonomy" id="942865"/>
    <lineage>
        <taxon>Bacteria</taxon>
        <taxon>Pseudomonadati</taxon>
        <taxon>Pseudomonadota</taxon>
        <taxon>Betaproteobacteria</taxon>
        <taxon>Burkholderiales</taxon>
        <taxon>Burkholderiaceae</taxon>
        <taxon>Cupriavidus</taxon>
    </lineage>
</organism>
<proteinExistence type="predicted"/>
<evidence type="ECO:0000313" key="2">
    <source>
        <dbReference type="Proteomes" id="UP000245754"/>
    </source>
</evidence>
<dbReference type="RefSeq" id="WP_109582235.1">
    <property type="nucleotide sequence ID" value="NZ_QGGT01000001.1"/>
</dbReference>
<evidence type="ECO:0008006" key="3">
    <source>
        <dbReference type="Google" id="ProtNLM"/>
    </source>
</evidence>
<accession>A0A316F599</accession>
<keyword evidence="2" id="KW-1185">Reference proteome</keyword>